<dbReference type="RefSeq" id="WP_131145391.1">
    <property type="nucleotide sequence ID" value="NZ_BMWV01000003.1"/>
</dbReference>
<organism evidence="2 5">
    <name type="scientific">Pseudoduganella albidiflava</name>
    <dbReference type="NCBI Taxonomy" id="321983"/>
    <lineage>
        <taxon>Bacteria</taxon>
        <taxon>Pseudomonadati</taxon>
        <taxon>Pseudomonadota</taxon>
        <taxon>Betaproteobacteria</taxon>
        <taxon>Burkholderiales</taxon>
        <taxon>Oxalobacteraceae</taxon>
        <taxon>Telluria group</taxon>
        <taxon>Pseudoduganella</taxon>
    </lineage>
</organism>
<sequence length="511" mass="55650">MTDWSSGYVSDIGYTYGVYSELNPLRVRLAFLNAGLVFPEHGHACELGFGQGVSVNVHAAASGTAWHGTDFNPAQAGFARELAAVSGAGACLTDESFAQFCARADLPDFDFIGLHGVWSWVSDENRRVLVDFLARKLKVGGVLYISYNTQPGWAAMCPVRELMTRHYATMTVPAAGTGQRIGQSLDFATALLATNPGFARANPNLAGKVDMLRSADRAYLAHEYFNRDWQPMSFPALAEWLAPAKLEFACPAVYIEHLDSAIVTPEQSRFLQGVGDPALRQLAFDFMINQQFRRDYWVRGARRLAPLERVRLLRQQRVVLAMAPEDVVYTIQAGQIEVSLNEAMHRPVIEALADHRPRTIGELESACAAAGLTALQTRQAVFQMAGTQQVQPAQDEAAVERALPACRRLNERLLAVAEHGGEINYLASPVTGGGIPVPRLHQLFLLGLSRGHAQPGELVAFAMALNGGQDLRKAHGEAAATTDQQAALLERAVGAFLRRRLAVLRALAVVP</sequence>
<dbReference type="InterPro" id="IPR018773">
    <property type="entry name" value="MeTrfase_reg_dom_prd"/>
</dbReference>
<gene>
    <name evidence="3" type="ORF">EYF70_10775</name>
    <name evidence="2" type="ORF">GCM10007387_19210</name>
</gene>
<dbReference type="Proteomes" id="UP000628442">
    <property type="component" value="Unassembled WGS sequence"/>
</dbReference>
<protein>
    <submittedName>
        <fullName evidence="2">Methyltransferase</fullName>
    </submittedName>
</protein>
<keyword evidence="4" id="KW-1185">Reference proteome</keyword>
<proteinExistence type="predicted"/>
<dbReference type="OrthoDB" id="323463at2"/>
<keyword evidence="2" id="KW-0489">Methyltransferase</keyword>
<evidence type="ECO:0000313" key="3">
    <source>
        <dbReference type="EMBL" id="QBI01269.1"/>
    </source>
</evidence>
<dbReference type="EMBL" id="BMWV01000003">
    <property type="protein sequence ID" value="GGY37022.1"/>
    <property type="molecule type" value="Genomic_DNA"/>
</dbReference>
<dbReference type="SUPFAM" id="SSF53335">
    <property type="entry name" value="S-adenosyl-L-methionine-dependent methyltransferases"/>
    <property type="match status" value="1"/>
</dbReference>
<dbReference type="Pfam" id="PF10119">
    <property type="entry name" value="MethyTransf_Reg"/>
    <property type="match status" value="1"/>
</dbReference>
<feature type="domain" description="Methyltransferase regulatory" evidence="1">
    <location>
        <begin position="216"/>
        <end position="299"/>
    </location>
</feature>
<evidence type="ECO:0000259" key="1">
    <source>
        <dbReference type="Pfam" id="PF10119"/>
    </source>
</evidence>
<dbReference type="Gene3D" id="3.40.50.150">
    <property type="entry name" value="Vaccinia Virus protein VP39"/>
    <property type="match status" value="1"/>
</dbReference>
<accession>A0A411WX76</accession>
<dbReference type="Proteomes" id="UP000292307">
    <property type="component" value="Chromosome"/>
</dbReference>
<dbReference type="AlphaFoldDB" id="A0A411WX76"/>
<reference evidence="3 4" key="2">
    <citation type="submission" date="2019-02" db="EMBL/GenBank/DDBJ databases">
        <title>Draft Genome Sequences of Six Type Strains of the Genus Massilia.</title>
        <authorList>
            <person name="Miess H."/>
            <person name="Frediansyhah A."/>
            <person name="Gross H."/>
        </authorList>
    </citation>
    <scope>NUCLEOTIDE SEQUENCE [LARGE SCALE GENOMIC DNA]</scope>
    <source>
        <strain evidence="3 4">DSM 17472</strain>
    </source>
</reference>
<name>A0A411WX76_9BURK</name>
<evidence type="ECO:0000313" key="4">
    <source>
        <dbReference type="Proteomes" id="UP000292307"/>
    </source>
</evidence>
<dbReference type="EMBL" id="CP036401">
    <property type="protein sequence ID" value="QBI01269.1"/>
    <property type="molecule type" value="Genomic_DNA"/>
</dbReference>
<dbReference type="InterPro" id="IPR029063">
    <property type="entry name" value="SAM-dependent_MTases_sf"/>
</dbReference>
<evidence type="ECO:0000313" key="2">
    <source>
        <dbReference type="EMBL" id="GGY37022.1"/>
    </source>
</evidence>
<reference evidence="2" key="3">
    <citation type="submission" date="2022-12" db="EMBL/GenBank/DDBJ databases">
        <authorList>
            <person name="Sun Q."/>
            <person name="Kim S."/>
        </authorList>
    </citation>
    <scope>NUCLEOTIDE SEQUENCE</scope>
    <source>
        <strain evidence="2">KCTC 12343</strain>
    </source>
</reference>
<dbReference type="GO" id="GO:0008168">
    <property type="term" value="F:methyltransferase activity"/>
    <property type="evidence" value="ECO:0007669"/>
    <property type="project" value="UniProtKB-KW"/>
</dbReference>
<dbReference type="GO" id="GO:0032259">
    <property type="term" value="P:methylation"/>
    <property type="evidence" value="ECO:0007669"/>
    <property type="project" value="UniProtKB-KW"/>
</dbReference>
<reference evidence="2" key="1">
    <citation type="journal article" date="2014" name="Int. J. Syst. Evol. Microbiol.">
        <title>Complete genome sequence of Corynebacterium casei LMG S-19264T (=DSM 44701T), isolated from a smear-ripened cheese.</title>
        <authorList>
            <consortium name="US DOE Joint Genome Institute (JGI-PGF)"/>
            <person name="Walter F."/>
            <person name="Albersmeier A."/>
            <person name="Kalinowski J."/>
            <person name="Ruckert C."/>
        </authorList>
    </citation>
    <scope>NUCLEOTIDE SEQUENCE</scope>
    <source>
        <strain evidence="2">KCTC 12343</strain>
    </source>
</reference>
<evidence type="ECO:0000313" key="5">
    <source>
        <dbReference type="Proteomes" id="UP000628442"/>
    </source>
</evidence>
<keyword evidence="2" id="KW-0808">Transferase</keyword>